<feature type="region of interest" description="Disordered" evidence="1">
    <location>
        <begin position="13"/>
        <end position="41"/>
    </location>
</feature>
<organism evidence="3 4">
    <name type="scientific">Haemonchus contortus</name>
    <name type="common">Barber pole worm</name>
    <dbReference type="NCBI Taxonomy" id="6289"/>
    <lineage>
        <taxon>Eukaryota</taxon>
        <taxon>Metazoa</taxon>
        <taxon>Ecdysozoa</taxon>
        <taxon>Nematoda</taxon>
        <taxon>Chromadorea</taxon>
        <taxon>Rhabditida</taxon>
        <taxon>Rhabditina</taxon>
        <taxon>Rhabditomorpha</taxon>
        <taxon>Strongyloidea</taxon>
        <taxon>Trichostrongylidae</taxon>
        <taxon>Haemonchus</taxon>
    </lineage>
</organism>
<dbReference type="WBParaSite" id="HCON_00185410-00001">
    <property type="protein sequence ID" value="HCON_00185410-00001"/>
    <property type="gene ID" value="HCON_00185410"/>
</dbReference>
<accession>A0A7I4Z4U8</accession>
<dbReference type="AlphaFoldDB" id="A0A7I4Z4U8"/>
<dbReference type="InterPro" id="IPR000477">
    <property type="entry name" value="RT_dom"/>
</dbReference>
<keyword evidence="3" id="KW-1185">Reference proteome</keyword>
<reference evidence="4" key="1">
    <citation type="submission" date="2020-12" db="UniProtKB">
        <authorList>
            <consortium name="WormBaseParasite"/>
        </authorList>
    </citation>
    <scope>IDENTIFICATION</scope>
    <source>
        <strain evidence="4">MHco3</strain>
    </source>
</reference>
<evidence type="ECO:0000313" key="3">
    <source>
        <dbReference type="Proteomes" id="UP000025227"/>
    </source>
</evidence>
<sequence>MVSQRNLGAALKYTPYQPDKCPDVPEQASGHPGVPEASTQQYPKTSIQQCLRHGIRINGIDVESLYTYVSNVSAMEAVLQLLNQCQSMINMHGFSIGQVMPLLKECFSCNIFRWSGEYYEQIRGLAMGLRLAPILVIVFMPKIEAPVLEHRPVLYCRYIDDCFVVCSTQEQMDMCSVLLNTRPSTSDWHENDPMEAGFLSECTSEAAQRDAFNEMVQEAKQQEYHRALPLGSSFSD</sequence>
<evidence type="ECO:0000256" key="1">
    <source>
        <dbReference type="SAM" id="MobiDB-lite"/>
    </source>
</evidence>
<evidence type="ECO:0000313" key="4">
    <source>
        <dbReference type="WBParaSite" id="HCON_00185410-00001"/>
    </source>
</evidence>
<dbReference type="PROSITE" id="PS50878">
    <property type="entry name" value="RT_POL"/>
    <property type="match status" value="1"/>
</dbReference>
<name>A0A7I4Z4U8_HAECO</name>
<dbReference type="PANTHER" id="PTHR21301">
    <property type="entry name" value="REVERSE TRANSCRIPTASE"/>
    <property type="match status" value="1"/>
</dbReference>
<dbReference type="Pfam" id="PF00078">
    <property type="entry name" value="RVT_1"/>
    <property type="match status" value="1"/>
</dbReference>
<dbReference type="Proteomes" id="UP000025227">
    <property type="component" value="Unplaced"/>
</dbReference>
<proteinExistence type="predicted"/>
<evidence type="ECO:0000259" key="2">
    <source>
        <dbReference type="PROSITE" id="PS50878"/>
    </source>
</evidence>
<protein>
    <submittedName>
        <fullName evidence="4">Reverse transcriptase domain-containing protein</fullName>
    </submittedName>
</protein>
<dbReference type="PANTHER" id="PTHR21301:SF10">
    <property type="entry name" value="REVERSE TRANSCRIPTASE DOMAIN-CONTAINING PROTEIN"/>
    <property type="match status" value="1"/>
</dbReference>
<feature type="domain" description="Reverse transcriptase" evidence="2">
    <location>
        <begin position="1"/>
        <end position="234"/>
    </location>
</feature>